<keyword evidence="10" id="KW-0413">Isomerase</keyword>
<dbReference type="SUPFAM" id="SSF52540">
    <property type="entry name" value="P-loop containing nucleoside triphosphate hydrolases"/>
    <property type="match status" value="1"/>
</dbReference>
<evidence type="ECO:0000256" key="5">
    <source>
        <dbReference type="ARBA" id="ARBA00022806"/>
    </source>
</evidence>
<dbReference type="InterPro" id="IPR011335">
    <property type="entry name" value="Restrct_endonuc-II-like"/>
</dbReference>
<gene>
    <name evidence="19" type="primary">addA</name>
    <name evidence="19" type="ORF">ACFOOQ_04165</name>
</gene>
<proteinExistence type="predicted"/>
<feature type="compositionally biased region" description="Pro residues" evidence="16">
    <location>
        <begin position="953"/>
        <end position="964"/>
    </location>
</feature>
<feature type="domain" description="UvrD-like helicase C-terminal" evidence="18">
    <location>
        <begin position="524"/>
        <end position="796"/>
    </location>
</feature>
<evidence type="ECO:0000256" key="6">
    <source>
        <dbReference type="ARBA" id="ARBA00022839"/>
    </source>
</evidence>
<dbReference type="InterPro" id="IPR038726">
    <property type="entry name" value="PDDEXK_AddAB-type"/>
</dbReference>
<dbReference type="InterPro" id="IPR000212">
    <property type="entry name" value="DNA_helicase_UvrD/REP"/>
</dbReference>
<comment type="catalytic activity">
    <reaction evidence="14">
        <text>ATP + H2O = ADP + phosphate + H(+)</text>
        <dbReference type="Rhea" id="RHEA:13065"/>
        <dbReference type="ChEBI" id="CHEBI:15377"/>
        <dbReference type="ChEBI" id="CHEBI:15378"/>
        <dbReference type="ChEBI" id="CHEBI:30616"/>
        <dbReference type="ChEBI" id="CHEBI:43474"/>
        <dbReference type="ChEBI" id="CHEBI:456216"/>
        <dbReference type="EC" id="5.6.2.4"/>
    </reaction>
</comment>
<keyword evidence="6" id="KW-0269">Exonuclease</keyword>
<dbReference type="SUPFAM" id="SSF52980">
    <property type="entry name" value="Restriction endonuclease-like"/>
    <property type="match status" value="1"/>
</dbReference>
<evidence type="ECO:0000256" key="9">
    <source>
        <dbReference type="ARBA" id="ARBA00023204"/>
    </source>
</evidence>
<dbReference type="EC" id="5.6.2.4" evidence="12"/>
<evidence type="ECO:0000256" key="13">
    <source>
        <dbReference type="ARBA" id="ARBA00034923"/>
    </source>
</evidence>
<keyword evidence="9" id="KW-0234">DNA repair</keyword>
<feature type="region of interest" description="Disordered" evidence="16">
    <location>
        <begin position="916"/>
        <end position="981"/>
    </location>
</feature>
<keyword evidence="7 15" id="KW-0067">ATP-binding</keyword>
<dbReference type="NCBIfam" id="TIGR02784">
    <property type="entry name" value="addA_alphas"/>
    <property type="match status" value="1"/>
</dbReference>
<feature type="domain" description="UvrD-like helicase ATP-binding" evidence="17">
    <location>
        <begin position="12"/>
        <end position="494"/>
    </location>
</feature>
<name>A0ABV7VC37_9PROT</name>
<dbReference type="EMBL" id="JBHRYJ010000001">
    <property type="protein sequence ID" value="MFC3674725.1"/>
    <property type="molecule type" value="Genomic_DNA"/>
</dbReference>
<evidence type="ECO:0000256" key="12">
    <source>
        <dbReference type="ARBA" id="ARBA00034808"/>
    </source>
</evidence>
<dbReference type="Pfam" id="PF12705">
    <property type="entry name" value="PDDEXK_1"/>
    <property type="match status" value="1"/>
</dbReference>
<evidence type="ECO:0000256" key="2">
    <source>
        <dbReference type="ARBA" id="ARBA00022741"/>
    </source>
</evidence>
<keyword evidence="3" id="KW-0227">DNA damage</keyword>
<dbReference type="Gene3D" id="3.40.50.300">
    <property type="entry name" value="P-loop containing nucleotide triphosphate hydrolases"/>
    <property type="match status" value="4"/>
</dbReference>
<evidence type="ECO:0000259" key="18">
    <source>
        <dbReference type="PROSITE" id="PS51217"/>
    </source>
</evidence>
<sequence>MSPAAADTDRELLAHQMNQRSAADPALSAWVAANAGSGKTRVLVDRVIRILLGGTRPSGVLCLTFTKAAAAEMALRLTERIGAWTTLSDDKLKADLFDLLGRPVEPADMAAARRLFARTLEAPGGLRLQTVHAFCEALLKRFPVEAGLPPHFQVADEAATAALLAEAQTRILDESRSDAGLAALIGYFAAKLDDTRFTKLLASLLGRRRDLAALLETHGSAEAAIAALARQLGLPDGASRDSLITGHIAAMPQADLRRAVAALAEGGANDRKLADAVANWLAAGCPPADFEAGWMAAFFTASDPNKPRDKLVTKAVEKIAADCGDILRTEQMRLEALKPLLNAAVVLEATGNLLRLGERLLGYYAEQKRVLALLDYDDLILRARDLLVEPTRVPWVMYKLDQGIDHVLVDEAQDTSPDQWSVIAALAEDFFSGLGAREVDRTVFAVGDVKQSIYSFQGARPQAFLDMREHFRRAARAAEKTLLSTPLEMSFRSAPAVLRLVDAVFAAETARPGVVEDGTILTHRAKRREEAGRIEIWPPFKPDPKADSEPWDVPVDYVGQRDPRLRLAEVIAGQIRRWMDSEMLPSLGRRLRAGDVMILVRRRNVFFEAMVQALKAAGVPVAGADRMQLAEQIAVRDLLALGEACLLPDDDLTLATVLKGPLFNFTDDDLFALCWQRDGRLWPALRARAHEQPHWQAAFDELRALMSRADLVTPFGFYAELLGAGNGRRRLLARLGRQASEPIDEFLAATLNYEREAATSLQGFLLWFDDHAGVVKRDLEQGRDEVRILTVHGAKGLEAPVVILPDTCDLPQERDPDGLLWSEAGTTPLLLWPLNRAYDTPLSRGIREQRRTALMAEYRRLLYVALTRARDRLYVCGYLNHKTAEKGPAPESWYSLIEAGFAALAPQQEIALPWGATGQRHDSFPGQTPAVAKPEAAEPAVMALPGWARNPPAQEPVPPRPLSPSRPSRNDPAPLSPTQPERLAGLARGRLIHRLLQTLPELDPAEREAAARRFLAHPAHGLSAPAQGEIAGEVSRILAMPDYLPVFGPGALVEAPLAGRVGNRLVAGQVDRLIVNTDAILVVDYKTNRPPPARVEDVDPAYLEQMALYRALLQQIYPGRPVETALLWTFAPRLMPLPSALLDRIAENFTAT</sequence>
<feature type="compositionally biased region" description="Low complexity" evidence="16">
    <location>
        <begin position="929"/>
        <end position="943"/>
    </location>
</feature>
<organism evidence="19 20">
    <name type="scientific">Ferrovibrio xuzhouensis</name>
    <dbReference type="NCBI Taxonomy" id="1576914"/>
    <lineage>
        <taxon>Bacteria</taxon>
        <taxon>Pseudomonadati</taxon>
        <taxon>Pseudomonadota</taxon>
        <taxon>Alphaproteobacteria</taxon>
        <taxon>Rhodospirillales</taxon>
        <taxon>Rhodospirillaceae</taxon>
        <taxon>Ferrovibrio</taxon>
    </lineage>
</organism>
<evidence type="ECO:0000256" key="11">
    <source>
        <dbReference type="ARBA" id="ARBA00034617"/>
    </source>
</evidence>
<dbReference type="InterPro" id="IPR011604">
    <property type="entry name" value="PDDEXK-like_dom_sf"/>
</dbReference>
<evidence type="ECO:0000313" key="19">
    <source>
        <dbReference type="EMBL" id="MFC3674725.1"/>
    </source>
</evidence>
<reference evidence="20" key="1">
    <citation type="journal article" date="2019" name="Int. J. Syst. Evol. Microbiol.">
        <title>The Global Catalogue of Microorganisms (GCM) 10K type strain sequencing project: providing services to taxonomists for standard genome sequencing and annotation.</title>
        <authorList>
            <consortium name="The Broad Institute Genomics Platform"/>
            <consortium name="The Broad Institute Genome Sequencing Center for Infectious Disease"/>
            <person name="Wu L."/>
            <person name="Ma J."/>
        </authorList>
    </citation>
    <scope>NUCLEOTIDE SEQUENCE [LARGE SCALE GENOMIC DNA]</scope>
    <source>
        <strain evidence="20">KCTC 42182</strain>
    </source>
</reference>
<evidence type="ECO:0000256" key="3">
    <source>
        <dbReference type="ARBA" id="ARBA00022763"/>
    </source>
</evidence>
<evidence type="ECO:0000256" key="14">
    <source>
        <dbReference type="ARBA" id="ARBA00048988"/>
    </source>
</evidence>
<comment type="catalytic activity">
    <reaction evidence="11">
        <text>Couples ATP hydrolysis with the unwinding of duplex DNA by translocating in the 3'-5' direction.</text>
        <dbReference type="EC" id="5.6.2.4"/>
    </reaction>
</comment>
<evidence type="ECO:0000256" key="15">
    <source>
        <dbReference type="PROSITE-ProRule" id="PRU00560"/>
    </source>
</evidence>
<dbReference type="InterPro" id="IPR014016">
    <property type="entry name" value="UvrD-like_ATP-bd"/>
</dbReference>
<dbReference type="InterPro" id="IPR027417">
    <property type="entry name" value="P-loop_NTPase"/>
</dbReference>
<dbReference type="PROSITE" id="PS51198">
    <property type="entry name" value="UVRD_HELICASE_ATP_BIND"/>
    <property type="match status" value="1"/>
</dbReference>
<protein>
    <recommendedName>
        <fullName evidence="12">DNA 3'-5' helicase</fullName>
        <ecNumber evidence="12">5.6.2.4</ecNumber>
    </recommendedName>
    <alternativeName>
        <fullName evidence="13">DNA 3'-5' helicase II</fullName>
    </alternativeName>
</protein>
<evidence type="ECO:0000313" key="20">
    <source>
        <dbReference type="Proteomes" id="UP001595711"/>
    </source>
</evidence>
<dbReference type="InterPro" id="IPR014151">
    <property type="entry name" value="DNA_helicase_AddA"/>
</dbReference>
<dbReference type="InterPro" id="IPR014017">
    <property type="entry name" value="DNA_helicase_UvrD-like_C"/>
</dbReference>
<dbReference type="PANTHER" id="PTHR11070:SF2">
    <property type="entry name" value="ATP-DEPENDENT DNA HELICASE SRS2"/>
    <property type="match status" value="1"/>
</dbReference>
<keyword evidence="2 15" id="KW-0547">Nucleotide-binding</keyword>
<dbReference type="Gene3D" id="3.90.320.10">
    <property type="match status" value="1"/>
</dbReference>
<keyword evidence="20" id="KW-1185">Reference proteome</keyword>
<dbReference type="PROSITE" id="PS51217">
    <property type="entry name" value="UVRD_HELICASE_CTER"/>
    <property type="match status" value="1"/>
</dbReference>
<keyword evidence="5 15" id="KW-0347">Helicase</keyword>
<evidence type="ECO:0000256" key="1">
    <source>
        <dbReference type="ARBA" id="ARBA00022722"/>
    </source>
</evidence>
<evidence type="ECO:0000259" key="17">
    <source>
        <dbReference type="PROSITE" id="PS51198"/>
    </source>
</evidence>
<dbReference type="RefSeq" id="WP_379722120.1">
    <property type="nucleotide sequence ID" value="NZ_JBHRYJ010000001.1"/>
</dbReference>
<feature type="binding site" evidence="15">
    <location>
        <begin position="33"/>
        <end position="40"/>
    </location>
    <ligand>
        <name>ATP</name>
        <dbReference type="ChEBI" id="CHEBI:30616"/>
    </ligand>
</feature>
<keyword evidence="8" id="KW-0238">DNA-binding</keyword>
<accession>A0ABV7VC37</accession>
<keyword evidence="1" id="KW-0540">Nuclease</keyword>
<dbReference type="PANTHER" id="PTHR11070">
    <property type="entry name" value="UVRD / RECB / PCRA DNA HELICASE FAMILY MEMBER"/>
    <property type="match status" value="1"/>
</dbReference>
<evidence type="ECO:0000256" key="7">
    <source>
        <dbReference type="ARBA" id="ARBA00022840"/>
    </source>
</evidence>
<comment type="caution">
    <text evidence="19">The sequence shown here is derived from an EMBL/GenBank/DDBJ whole genome shotgun (WGS) entry which is preliminary data.</text>
</comment>
<keyword evidence="4 15" id="KW-0378">Hydrolase</keyword>
<dbReference type="Pfam" id="PF00580">
    <property type="entry name" value="UvrD-helicase"/>
    <property type="match status" value="1"/>
</dbReference>
<dbReference type="Proteomes" id="UP001595711">
    <property type="component" value="Unassembled WGS sequence"/>
</dbReference>
<evidence type="ECO:0000256" key="10">
    <source>
        <dbReference type="ARBA" id="ARBA00023235"/>
    </source>
</evidence>
<evidence type="ECO:0000256" key="8">
    <source>
        <dbReference type="ARBA" id="ARBA00023125"/>
    </source>
</evidence>
<dbReference type="GO" id="GO:0004386">
    <property type="term" value="F:helicase activity"/>
    <property type="evidence" value="ECO:0007669"/>
    <property type="project" value="UniProtKB-KW"/>
</dbReference>
<evidence type="ECO:0000256" key="16">
    <source>
        <dbReference type="SAM" id="MobiDB-lite"/>
    </source>
</evidence>
<evidence type="ECO:0000256" key="4">
    <source>
        <dbReference type="ARBA" id="ARBA00022801"/>
    </source>
</evidence>
<dbReference type="Pfam" id="PF13361">
    <property type="entry name" value="UvrD_C"/>
    <property type="match status" value="1"/>
</dbReference>